<evidence type="ECO:0000313" key="1">
    <source>
        <dbReference type="EMBL" id="RDX78988.1"/>
    </source>
</evidence>
<dbReference type="AlphaFoldDB" id="A0A371FKZ7"/>
<accession>A0A371FKZ7</accession>
<comment type="caution">
    <text evidence="1">The sequence shown here is derived from an EMBL/GenBank/DDBJ whole genome shotgun (WGS) entry which is preliminary data.</text>
</comment>
<name>A0A371FKZ7_MUCPR</name>
<dbReference type="OrthoDB" id="1746660at2759"/>
<proteinExistence type="predicted"/>
<organism evidence="1 2">
    <name type="scientific">Mucuna pruriens</name>
    <name type="common">Velvet bean</name>
    <name type="synonym">Dolichos pruriens</name>
    <dbReference type="NCBI Taxonomy" id="157652"/>
    <lineage>
        <taxon>Eukaryota</taxon>
        <taxon>Viridiplantae</taxon>
        <taxon>Streptophyta</taxon>
        <taxon>Embryophyta</taxon>
        <taxon>Tracheophyta</taxon>
        <taxon>Spermatophyta</taxon>
        <taxon>Magnoliopsida</taxon>
        <taxon>eudicotyledons</taxon>
        <taxon>Gunneridae</taxon>
        <taxon>Pentapetalae</taxon>
        <taxon>rosids</taxon>
        <taxon>fabids</taxon>
        <taxon>Fabales</taxon>
        <taxon>Fabaceae</taxon>
        <taxon>Papilionoideae</taxon>
        <taxon>50 kb inversion clade</taxon>
        <taxon>NPAAA clade</taxon>
        <taxon>indigoferoid/millettioid clade</taxon>
        <taxon>Phaseoleae</taxon>
        <taxon>Mucuna</taxon>
    </lineage>
</organism>
<reference evidence="1" key="1">
    <citation type="submission" date="2018-05" db="EMBL/GenBank/DDBJ databases">
        <title>Draft genome of Mucuna pruriens seed.</title>
        <authorList>
            <person name="Nnadi N.E."/>
            <person name="Vos R."/>
            <person name="Hasami M.H."/>
            <person name="Devisetty U.K."/>
            <person name="Aguiy J.C."/>
        </authorList>
    </citation>
    <scope>NUCLEOTIDE SEQUENCE [LARGE SCALE GENOMIC DNA]</scope>
    <source>
        <strain evidence="1">JCA_2017</strain>
    </source>
</reference>
<evidence type="ECO:0000313" key="2">
    <source>
        <dbReference type="Proteomes" id="UP000257109"/>
    </source>
</evidence>
<dbReference type="Proteomes" id="UP000257109">
    <property type="component" value="Unassembled WGS sequence"/>
</dbReference>
<keyword evidence="2" id="KW-1185">Reference proteome</keyword>
<protein>
    <submittedName>
        <fullName evidence="1">Uncharacterized protein</fullName>
    </submittedName>
</protein>
<feature type="non-terminal residue" evidence="1">
    <location>
        <position position="1"/>
    </location>
</feature>
<sequence length="86" mass="9516">MYSHGLCNQIQIVVGVYSCMVDAYVLDVGGLDLISSGDVLTNWDTMTMRFIGKSCEVHKLLQMGIIKLSNSVYSSLVLLLKKKDNT</sequence>
<gene>
    <name evidence="1" type="ORF">CR513_40650</name>
</gene>
<dbReference type="EMBL" id="QJKJ01008674">
    <property type="protein sequence ID" value="RDX78988.1"/>
    <property type="molecule type" value="Genomic_DNA"/>
</dbReference>